<dbReference type="GeneID" id="55606483"/>
<dbReference type="EMBL" id="MG596800">
    <property type="protein sequence ID" value="AUM59781.1"/>
    <property type="molecule type" value="Genomic_DNA"/>
</dbReference>
<proteinExistence type="predicted"/>
<organism evidence="1 2">
    <name type="scientific">Pseudomonas phage PMBT14</name>
    <dbReference type="NCBI Taxonomy" id="2059855"/>
    <lineage>
        <taxon>Viruses</taxon>
        <taxon>Duplodnaviria</taxon>
        <taxon>Heunggongvirae</taxon>
        <taxon>Uroviricota</taxon>
        <taxon>Caudoviricetes</taxon>
        <taxon>Knuthellervirus</taxon>
        <taxon>Knuthellervirus PMBT14</taxon>
    </lineage>
</organism>
<dbReference type="RefSeq" id="YP_009836244.1">
    <property type="nucleotide sequence ID" value="NC_048687.1"/>
</dbReference>
<dbReference type="KEGG" id="vg:55606483"/>
<keyword evidence="2" id="KW-1185">Reference proteome</keyword>
<dbReference type="Proteomes" id="UP000240618">
    <property type="component" value="Segment"/>
</dbReference>
<name>A0A2I6PI93_9CAUD</name>
<accession>A0A2I6PI93</accession>
<reference evidence="1 2" key="1">
    <citation type="journal article" date="2018" name="Arch. Virol.">
        <title>Genome sequence of the novel virulent bacteriophage PMBT14 with lytic activity against Pseudomonas fluorescens DSM 50090(R).</title>
        <authorList>
            <person name="Koberg S."/>
            <person name="Gieschler S."/>
            <person name="Brinks E."/>
            <person name="Wenning M."/>
            <person name="Neve H."/>
            <person name="Franz C.M."/>
        </authorList>
    </citation>
    <scope>NUCLEOTIDE SEQUENCE [LARGE SCALE GENOMIC DNA]</scope>
</reference>
<evidence type="ECO:0000313" key="2">
    <source>
        <dbReference type="Proteomes" id="UP000240618"/>
    </source>
</evidence>
<protein>
    <submittedName>
        <fullName evidence="1">Uncharacterized protein</fullName>
    </submittedName>
</protein>
<evidence type="ECO:0000313" key="1">
    <source>
        <dbReference type="EMBL" id="AUM59781.1"/>
    </source>
</evidence>
<sequence>MNLLPELHELTPDTLPGPYQTAFGIISVQHTDERVKVRGLNPFTRRSFMMWIDHEGMHLRSTKPDSTWWDEWEKLA</sequence>